<dbReference type="InParanoid" id="E8R3Q5"/>
<sequence length="428" mass="46774">MSDSPPQRSLTEPRAWQERPGLIAVKPPDLGEPWETECAAGPTVEAKRVAEAWRVVDRPGTLLLTGATGFLGGFLLAELLAETDARIVCLGRASDPGALKERIAANLTRQRRTFDPQALADRVEAVVGDVSKPRWGLDEPTWSDLAGRIDTILHNAARINLANSYTRLKPINVGGTLAALQLAVTGRGKRLHYVSSIGSVSARWYVELGHAYENDPPRDLDGMNGGYPQTKAVAETLVARLGRAGMPVTIHRPGLLIGDSVTGAWEADDLLSNLLRSWVRFHAAFPFEGDLDLTPVDYVARGIVALTTTPASVGRAFHLVNARNWTVPQLLAMLAELGHRVEMLPYEDWLEAAERLAFETHDPRIGAAVRLFPPAAAAKHKTFPLVYRIRFDDRDARALLEPRGIVCPPVDPPLIARYIAAMDLESGR</sequence>
<dbReference type="InterPro" id="IPR013120">
    <property type="entry name" value="FAR_NAD-bd"/>
</dbReference>
<evidence type="ECO:0000313" key="6">
    <source>
        <dbReference type="Proteomes" id="UP000008631"/>
    </source>
</evidence>
<reference key="1">
    <citation type="submission" date="2010-11" db="EMBL/GenBank/DDBJ databases">
        <title>The complete sequence of chromosome of Isophaera pallida ATCC 43644.</title>
        <authorList>
            <consortium name="US DOE Joint Genome Institute (JGI-PGF)"/>
            <person name="Lucas S."/>
            <person name="Copeland A."/>
            <person name="Lapidus A."/>
            <person name="Bruce D."/>
            <person name="Goodwin L."/>
            <person name="Pitluck S."/>
            <person name="Kyrpides N."/>
            <person name="Mavromatis K."/>
            <person name="Pagani I."/>
            <person name="Ivanova N."/>
            <person name="Saunders E."/>
            <person name="Brettin T."/>
            <person name="Detter J.C."/>
            <person name="Han C."/>
            <person name="Tapia R."/>
            <person name="Land M."/>
            <person name="Hauser L."/>
            <person name="Markowitz V."/>
            <person name="Cheng J.-F."/>
            <person name="Hugenholtz P."/>
            <person name="Woyke T."/>
            <person name="Wu D."/>
            <person name="Eisen J.A."/>
        </authorList>
    </citation>
    <scope>NUCLEOTIDE SEQUENCE</scope>
    <source>
        <strain>ATCC 43644</strain>
    </source>
</reference>
<dbReference type="eggNOG" id="COG3320">
    <property type="taxonomic scope" value="Bacteria"/>
</dbReference>
<protein>
    <submittedName>
        <fullName evidence="5">Thioester reductase domain protein</fullName>
    </submittedName>
</protein>
<dbReference type="NCBIfam" id="TIGR01746">
    <property type="entry name" value="Thioester-redct"/>
    <property type="match status" value="1"/>
</dbReference>
<dbReference type="InterPro" id="IPR010080">
    <property type="entry name" value="Thioester_reductase-like_dom"/>
</dbReference>
<name>E8R3Q5_ISOPI</name>
<evidence type="ECO:0000256" key="3">
    <source>
        <dbReference type="SAM" id="MobiDB-lite"/>
    </source>
</evidence>
<feature type="region of interest" description="Disordered" evidence="3">
    <location>
        <begin position="1"/>
        <end position="22"/>
    </location>
</feature>
<dbReference type="Proteomes" id="UP000008631">
    <property type="component" value="Chromosome"/>
</dbReference>
<gene>
    <name evidence="5" type="ordered locus">Isop_2060</name>
</gene>
<reference evidence="5 6" key="2">
    <citation type="journal article" date="2011" name="Stand. Genomic Sci.">
        <title>Complete genome sequence of Isosphaera pallida type strain (IS1B).</title>
        <authorList>
            <consortium name="US DOE Joint Genome Institute (JGI-PGF)"/>
            <person name="Goker M."/>
            <person name="Cleland D."/>
            <person name="Saunders E."/>
            <person name="Lapidus A."/>
            <person name="Nolan M."/>
            <person name="Lucas S."/>
            <person name="Hammon N."/>
            <person name="Deshpande S."/>
            <person name="Cheng J.F."/>
            <person name="Tapia R."/>
            <person name="Han C."/>
            <person name="Goodwin L."/>
            <person name="Pitluck S."/>
            <person name="Liolios K."/>
            <person name="Pagani I."/>
            <person name="Ivanova N."/>
            <person name="Mavromatis K."/>
            <person name="Pati A."/>
            <person name="Chen A."/>
            <person name="Palaniappan K."/>
            <person name="Land M."/>
            <person name="Hauser L."/>
            <person name="Chang Y.J."/>
            <person name="Jeffries C.D."/>
            <person name="Detter J.C."/>
            <person name="Beck B."/>
            <person name="Woyke T."/>
            <person name="Bristow J."/>
            <person name="Eisen J.A."/>
            <person name="Markowitz V."/>
            <person name="Hugenholtz P."/>
            <person name="Kyrpides N.C."/>
            <person name="Klenk H.P."/>
        </authorList>
    </citation>
    <scope>NUCLEOTIDE SEQUENCE [LARGE SCALE GENOMIC DNA]</scope>
    <source>
        <strain evidence="6">ATCC 43644 / DSM 9630 / IS1B</strain>
    </source>
</reference>
<dbReference type="Pfam" id="PF07993">
    <property type="entry name" value="NAD_binding_4"/>
    <property type="match status" value="1"/>
</dbReference>
<organism evidence="5 6">
    <name type="scientific">Isosphaera pallida (strain ATCC 43644 / DSM 9630 / IS1B)</name>
    <dbReference type="NCBI Taxonomy" id="575540"/>
    <lineage>
        <taxon>Bacteria</taxon>
        <taxon>Pseudomonadati</taxon>
        <taxon>Planctomycetota</taxon>
        <taxon>Planctomycetia</taxon>
        <taxon>Isosphaerales</taxon>
        <taxon>Isosphaeraceae</taxon>
        <taxon>Isosphaera</taxon>
    </lineage>
</organism>
<dbReference type="STRING" id="575540.Isop_2060"/>
<dbReference type="KEGG" id="ipa:Isop_2060"/>
<dbReference type="RefSeq" id="WP_013564928.1">
    <property type="nucleotide sequence ID" value="NC_014962.1"/>
</dbReference>
<accession>E8R3Q5</accession>
<dbReference type="InterPro" id="IPR036291">
    <property type="entry name" value="NAD(P)-bd_dom_sf"/>
</dbReference>
<feature type="compositionally biased region" description="Polar residues" evidence="3">
    <location>
        <begin position="1"/>
        <end position="10"/>
    </location>
</feature>
<evidence type="ECO:0000256" key="1">
    <source>
        <dbReference type="ARBA" id="ARBA00022450"/>
    </source>
</evidence>
<dbReference type="HOGENOM" id="CLU_000022_76_1_0"/>
<proteinExistence type="predicted"/>
<evidence type="ECO:0000256" key="2">
    <source>
        <dbReference type="ARBA" id="ARBA00022553"/>
    </source>
</evidence>
<feature type="domain" description="Thioester reductase (TE)" evidence="4">
    <location>
        <begin position="64"/>
        <end position="303"/>
    </location>
</feature>
<dbReference type="Gene3D" id="3.40.50.720">
    <property type="entry name" value="NAD(P)-binding Rossmann-like Domain"/>
    <property type="match status" value="1"/>
</dbReference>
<dbReference type="AlphaFoldDB" id="E8R3Q5"/>
<dbReference type="CDD" id="cd05235">
    <property type="entry name" value="SDR_e1"/>
    <property type="match status" value="1"/>
</dbReference>
<keyword evidence="1" id="KW-0596">Phosphopantetheine</keyword>
<dbReference type="SUPFAM" id="SSF51735">
    <property type="entry name" value="NAD(P)-binding Rossmann-fold domains"/>
    <property type="match status" value="1"/>
</dbReference>
<dbReference type="PANTHER" id="PTHR44845:SF6">
    <property type="entry name" value="BETA-ALANINE-ACTIVATING ENZYME"/>
    <property type="match status" value="1"/>
</dbReference>
<evidence type="ECO:0000259" key="4">
    <source>
        <dbReference type="Pfam" id="PF07993"/>
    </source>
</evidence>
<evidence type="ECO:0000313" key="5">
    <source>
        <dbReference type="EMBL" id="ADV62640.1"/>
    </source>
</evidence>
<dbReference type="PANTHER" id="PTHR44845">
    <property type="entry name" value="CARRIER DOMAIN-CONTAINING PROTEIN"/>
    <property type="match status" value="1"/>
</dbReference>
<dbReference type="EMBL" id="CP002353">
    <property type="protein sequence ID" value="ADV62640.1"/>
    <property type="molecule type" value="Genomic_DNA"/>
</dbReference>
<keyword evidence="2" id="KW-0597">Phosphoprotein</keyword>
<keyword evidence="6" id="KW-1185">Reference proteome</keyword>